<dbReference type="SUPFAM" id="SSF46894">
    <property type="entry name" value="C-terminal effector domain of the bipartite response regulators"/>
    <property type="match status" value="1"/>
</dbReference>
<dbReference type="Proteomes" id="UP001493487">
    <property type="component" value="Unassembled WGS sequence"/>
</dbReference>
<dbReference type="Gene3D" id="3.40.50.2300">
    <property type="match status" value="1"/>
</dbReference>
<dbReference type="SMART" id="SM00421">
    <property type="entry name" value="HTH_LUXR"/>
    <property type="match status" value="1"/>
</dbReference>
<evidence type="ECO:0000256" key="4">
    <source>
        <dbReference type="ARBA" id="ARBA00023163"/>
    </source>
</evidence>
<dbReference type="RefSeq" id="WP_232182196.1">
    <property type="nucleotide sequence ID" value="NZ_JAIOAP010000001.1"/>
</dbReference>
<keyword evidence="3" id="KW-0238">DNA-binding</keyword>
<evidence type="ECO:0000256" key="5">
    <source>
        <dbReference type="PROSITE-ProRule" id="PRU00169"/>
    </source>
</evidence>
<feature type="modified residue" description="4-aspartylphosphate" evidence="5">
    <location>
        <position position="64"/>
    </location>
</feature>
<dbReference type="InterPro" id="IPR039420">
    <property type="entry name" value="WalR-like"/>
</dbReference>
<evidence type="ECO:0000313" key="8">
    <source>
        <dbReference type="EMBL" id="MEQ4481296.1"/>
    </source>
</evidence>
<dbReference type="InterPro" id="IPR001789">
    <property type="entry name" value="Sig_transdc_resp-reg_receiver"/>
</dbReference>
<evidence type="ECO:0000256" key="3">
    <source>
        <dbReference type="ARBA" id="ARBA00023125"/>
    </source>
</evidence>
<dbReference type="PROSITE" id="PS50043">
    <property type="entry name" value="HTH_LUXR_2"/>
    <property type="match status" value="1"/>
</dbReference>
<name>A0ABV1KMJ4_9BACL</name>
<gene>
    <name evidence="8" type="ORF">QJS35_02680</name>
</gene>
<evidence type="ECO:0000256" key="1">
    <source>
        <dbReference type="ARBA" id="ARBA00022553"/>
    </source>
</evidence>
<protein>
    <submittedName>
        <fullName evidence="8">Response regulator transcription factor</fullName>
    </submittedName>
</protein>
<keyword evidence="4" id="KW-0804">Transcription</keyword>
<dbReference type="EMBL" id="JASKHM010000001">
    <property type="protein sequence ID" value="MEQ4481296.1"/>
    <property type="molecule type" value="Genomic_DNA"/>
</dbReference>
<dbReference type="InterPro" id="IPR058245">
    <property type="entry name" value="NreC/VraR/RcsB-like_REC"/>
</dbReference>
<feature type="domain" description="HTH luxR-type" evidence="6">
    <location>
        <begin position="155"/>
        <end position="220"/>
    </location>
</feature>
<dbReference type="Pfam" id="PF00196">
    <property type="entry name" value="GerE"/>
    <property type="match status" value="1"/>
</dbReference>
<organism evidence="8 9">
    <name type="scientific">Cohnella silvisoli</name>
    <dbReference type="NCBI Taxonomy" id="2873699"/>
    <lineage>
        <taxon>Bacteria</taxon>
        <taxon>Bacillati</taxon>
        <taxon>Bacillota</taxon>
        <taxon>Bacilli</taxon>
        <taxon>Bacillales</taxon>
        <taxon>Paenibacillaceae</taxon>
        <taxon>Cohnella</taxon>
    </lineage>
</organism>
<evidence type="ECO:0000259" key="7">
    <source>
        <dbReference type="PROSITE" id="PS50110"/>
    </source>
</evidence>
<dbReference type="CDD" id="cd17535">
    <property type="entry name" value="REC_NarL-like"/>
    <property type="match status" value="1"/>
</dbReference>
<evidence type="ECO:0000256" key="2">
    <source>
        <dbReference type="ARBA" id="ARBA00023015"/>
    </source>
</evidence>
<dbReference type="InterPro" id="IPR000792">
    <property type="entry name" value="Tscrpt_reg_LuxR_C"/>
</dbReference>
<accession>A0ABV1KMJ4</accession>
<dbReference type="PANTHER" id="PTHR43214">
    <property type="entry name" value="TWO-COMPONENT RESPONSE REGULATOR"/>
    <property type="match status" value="1"/>
</dbReference>
<sequence length="229" mass="25516">MEWREPEESDSIRILLADDHPVFVEGLISILRAAPDFEVVGIARTGREATRLAEQYQPDIVLMDVHMPELNGIDSTREIIRTSPHIGVLILSMLEDDYSIFSAMRAGARGYLLKGARSREIIRAVYAAADGESIFSAAIARRMMYYFNEHNHQSQADVFPQLTSREREVLSFIAKGHNNTDIGSLLGLRPKTVRNHVSNILNKLQVVDRSQAIIMARESGLGGKGSAVE</sequence>
<comment type="caution">
    <text evidence="8">The sequence shown here is derived from an EMBL/GenBank/DDBJ whole genome shotgun (WGS) entry which is preliminary data.</text>
</comment>
<keyword evidence="1 5" id="KW-0597">Phosphoprotein</keyword>
<feature type="domain" description="Response regulatory" evidence="7">
    <location>
        <begin position="13"/>
        <end position="129"/>
    </location>
</feature>
<evidence type="ECO:0000259" key="6">
    <source>
        <dbReference type="PROSITE" id="PS50043"/>
    </source>
</evidence>
<evidence type="ECO:0000313" key="9">
    <source>
        <dbReference type="Proteomes" id="UP001493487"/>
    </source>
</evidence>
<keyword evidence="2" id="KW-0805">Transcription regulation</keyword>
<dbReference type="SMART" id="SM00448">
    <property type="entry name" value="REC"/>
    <property type="match status" value="1"/>
</dbReference>
<proteinExistence type="predicted"/>
<dbReference type="PRINTS" id="PR00038">
    <property type="entry name" value="HTHLUXR"/>
</dbReference>
<dbReference type="PROSITE" id="PS00622">
    <property type="entry name" value="HTH_LUXR_1"/>
    <property type="match status" value="1"/>
</dbReference>
<dbReference type="Pfam" id="PF00072">
    <property type="entry name" value="Response_reg"/>
    <property type="match status" value="1"/>
</dbReference>
<dbReference type="SUPFAM" id="SSF52172">
    <property type="entry name" value="CheY-like"/>
    <property type="match status" value="1"/>
</dbReference>
<dbReference type="CDD" id="cd06170">
    <property type="entry name" value="LuxR_C_like"/>
    <property type="match status" value="1"/>
</dbReference>
<reference evidence="8 9" key="1">
    <citation type="journal article" date="2023" name="Genome Announc.">
        <title>Pan-Genome Analyses of the Genus Cohnella and Proposal of the Novel Species Cohnella silvisoli sp. nov., Isolated from Forest Soil.</title>
        <authorList>
            <person name="Wang C."/>
            <person name="Mao L."/>
            <person name="Bao G."/>
            <person name="Zhu H."/>
        </authorList>
    </citation>
    <scope>NUCLEOTIDE SEQUENCE [LARGE SCALE GENOMIC DNA]</scope>
    <source>
        <strain evidence="8 9">NL03-T5-1</strain>
    </source>
</reference>
<dbReference type="InterPro" id="IPR016032">
    <property type="entry name" value="Sig_transdc_resp-reg_C-effctor"/>
</dbReference>
<dbReference type="PROSITE" id="PS50110">
    <property type="entry name" value="RESPONSE_REGULATORY"/>
    <property type="match status" value="1"/>
</dbReference>
<dbReference type="InterPro" id="IPR011006">
    <property type="entry name" value="CheY-like_superfamily"/>
</dbReference>
<keyword evidence="9" id="KW-1185">Reference proteome</keyword>